<name>A0A0B4S2K6_9FIRM</name>
<dbReference type="STRING" id="33033.NW74_04735"/>
<gene>
    <name evidence="3" type="ORF">NM222_03140</name>
    <name evidence="2" type="ORF">NW74_04735</name>
</gene>
<dbReference type="OrthoDB" id="1701453at2"/>
<evidence type="ECO:0000256" key="1">
    <source>
        <dbReference type="SAM" id="Phobius"/>
    </source>
</evidence>
<keyword evidence="1" id="KW-0812">Transmembrane</keyword>
<evidence type="ECO:0000313" key="2">
    <source>
        <dbReference type="EMBL" id="AIZ36689.1"/>
    </source>
</evidence>
<proteinExistence type="predicted"/>
<evidence type="ECO:0000313" key="4">
    <source>
        <dbReference type="Proteomes" id="UP000031386"/>
    </source>
</evidence>
<keyword evidence="1" id="KW-1133">Transmembrane helix</keyword>
<dbReference type="RefSeq" id="WP_041954131.1">
    <property type="nucleotide sequence ID" value="NZ_CAUUFC010000001.1"/>
</dbReference>
<dbReference type="EMBL" id="CP101412">
    <property type="protein sequence ID" value="WBB31487.1"/>
    <property type="molecule type" value="Genomic_DNA"/>
</dbReference>
<dbReference type="Proteomes" id="UP000031386">
    <property type="component" value="Chromosome"/>
</dbReference>
<dbReference type="EMBL" id="CP009761">
    <property type="protein sequence ID" value="AIZ36689.1"/>
    <property type="molecule type" value="Genomic_DNA"/>
</dbReference>
<reference evidence="3" key="2">
    <citation type="submission" date="2022-07" db="EMBL/GenBank/DDBJ databases">
        <title>Parvimonas micra travels from the subgingival sulcus of the human oral cavity to the colorectal adenocarcinoma.</title>
        <authorList>
            <person name="Conde-Perez K."/>
            <person name="Buetas E."/>
            <person name="Aja-Macaya P."/>
            <person name="Martin-De Arribas E."/>
            <person name="Iglesias-Corras I."/>
            <person name="Trigo-Tasende N."/>
            <person name="Nasser-Ali M."/>
            <person name="Estevez L.S."/>
            <person name="Rumbo-Feal S."/>
            <person name="Otero-Alen B."/>
            <person name="Noguera J.F."/>
            <person name="Concha A."/>
            <person name="Pardinas-Lopez S."/>
            <person name="Carda-Dieguez M."/>
            <person name="Gomez-Randulfe I."/>
            <person name="Martinez-Lago N."/>
            <person name="Ladra S."/>
            <person name="Aparicio L.A."/>
            <person name="Bou G."/>
            <person name="Mira A."/>
            <person name="Vallejo J.A."/>
            <person name="Poza M."/>
        </authorList>
    </citation>
    <scope>NUCLEOTIDE SEQUENCE</scope>
    <source>
        <strain evidence="3">PM102KC-G-1</strain>
    </source>
</reference>
<sequence length="87" mass="10768">MIKLFFNIMFLISISILVIHQSFYYYQFNKILKKLKILSEEKNIREDRNLILEYNYNLAQLNYIFCVYFCGLLKKILYKKNNFEYVE</sequence>
<organism evidence="2 4">
    <name type="scientific">Parvimonas micra</name>
    <dbReference type="NCBI Taxonomy" id="33033"/>
    <lineage>
        <taxon>Bacteria</taxon>
        <taxon>Bacillati</taxon>
        <taxon>Bacillota</taxon>
        <taxon>Tissierellia</taxon>
        <taxon>Tissierellales</taxon>
        <taxon>Peptoniphilaceae</taxon>
        <taxon>Parvimonas</taxon>
    </lineage>
</organism>
<evidence type="ECO:0000313" key="3">
    <source>
        <dbReference type="EMBL" id="WBB31487.1"/>
    </source>
</evidence>
<dbReference type="KEGG" id="pmic:NW74_04735"/>
<reference evidence="2 4" key="1">
    <citation type="submission" date="2014-10" db="EMBL/GenBank/DDBJ databases">
        <title>Complete genome sequence of Parvimonas micra KCOM 1535 (= ChDC B708).</title>
        <authorList>
            <person name="Kook J.-K."/>
            <person name="Park S.-N."/>
            <person name="Lim Y.K."/>
            <person name="Roh H."/>
        </authorList>
    </citation>
    <scope>NUCLEOTIDE SEQUENCE [LARGE SCALE GENOMIC DNA]</scope>
    <source>
        <strain evidence="2">KCOM 1535</strain>
        <strain evidence="4">KCOM 1535 / ChDC B708</strain>
    </source>
</reference>
<protein>
    <submittedName>
        <fullName evidence="2">Uncharacterized protein</fullName>
    </submittedName>
</protein>
<keyword evidence="1" id="KW-0472">Membrane</keyword>
<keyword evidence="4" id="KW-1185">Reference proteome</keyword>
<feature type="transmembrane region" description="Helical" evidence="1">
    <location>
        <begin position="6"/>
        <end position="26"/>
    </location>
</feature>
<dbReference type="AlphaFoldDB" id="A0A0B4S2K6"/>
<dbReference type="Proteomes" id="UP001210690">
    <property type="component" value="Chromosome"/>
</dbReference>
<accession>A0A0B4S2K6</accession>